<dbReference type="InParanoid" id="A0A316VFV0"/>
<protein>
    <submittedName>
        <fullName evidence="1">Uncharacterized protein</fullName>
    </submittedName>
</protein>
<proteinExistence type="predicted"/>
<dbReference type="AlphaFoldDB" id="A0A316VFV0"/>
<reference evidence="1 2" key="1">
    <citation type="journal article" date="2018" name="Mol. Biol. Evol.">
        <title>Broad Genomic Sampling Reveals a Smut Pathogenic Ancestry of the Fungal Clade Ustilaginomycotina.</title>
        <authorList>
            <person name="Kijpornyongpan T."/>
            <person name="Mondo S.J."/>
            <person name="Barry K."/>
            <person name="Sandor L."/>
            <person name="Lee J."/>
            <person name="Lipzen A."/>
            <person name="Pangilinan J."/>
            <person name="LaButti K."/>
            <person name="Hainaut M."/>
            <person name="Henrissat B."/>
            <person name="Grigoriev I.V."/>
            <person name="Spatafora J.W."/>
            <person name="Aime M.C."/>
        </authorList>
    </citation>
    <scope>NUCLEOTIDE SEQUENCE [LARGE SCALE GENOMIC DNA]</scope>
    <source>
        <strain evidence="1 2">MCA 3882</strain>
    </source>
</reference>
<dbReference type="GeneID" id="37023542"/>
<keyword evidence="2" id="KW-1185">Reference proteome</keyword>
<dbReference type="RefSeq" id="XP_025356250.1">
    <property type="nucleotide sequence ID" value="XM_025501761.1"/>
</dbReference>
<name>A0A316VFV0_9BASI</name>
<gene>
    <name evidence="1" type="ORF">FA14DRAFT_189874</name>
</gene>
<evidence type="ECO:0000313" key="1">
    <source>
        <dbReference type="EMBL" id="PWN35948.1"/>
    </source>
</evidence>
<evidence type="ECO:0000313" key="2">
    <source>
        <dbReference type="Proteomes" id="UP000245771"/>
    </source>
</evidence>
<accession>A0A316VFV0</accession>
<organism evidence="1 2">
    <name type="scientific">Meira miltonrushii</name>
    <dbReference type="NCBI Taxonomy" id="1280837"/>
    <lineage>
        <taxon>Eukaryota</taxon>
        <taxon>Fungi</taxon>
        <taxon>Dikarya</taxon>
        <taxon>Basidiomycota</taxon>
        <taxon>Ustilaginomycotina</taxon>
        <taxon>Exobasidiomycetes</taxon>
        <taxon>Exobasidiales</taxon>
        <taxon>Brachybasidiaceae</taxon>
        <taxon>Meira</taxon>
    </lineage>
</organism>
<dbReference type="EMBL" id="KZ819603">
    <property type="protein sequence ID" value="PWN35948.1"/>
    <property type="molecule type" value="Genomic_DNA"/>
</dbReference>
<sequence>MLLSPQKRIPLSLSKSEYLPCEESINFNKALIQVCALITSPSYSSPLNKPTKAKLCAMFQLLTPTIVSMLLCSTALASGPLATGGGIHLISNFSPPPSGGADKVHTIIMLGDFSDYNIIPDADAKHVRSSATCREIKVKHKAFASSPCATSVKDHDQLFTITCNHANDTHADIQFLQSGEITISATGKVYGGFSNESKHLHRIGGPDKPLKAKGDDIGVIINCRDNKRSSP</sequence>
<dbReference type="Proteomes" id="UP000245771">
    <property type="component" value="Unassembled WGS sequence"/>
</dbReference>